<evidence type="ECO:0000313" key="2">
    <source>
        <dbReference type="Proteomes" id="UP000199643"/>
    </source>
</evidence>
<name>A0A1G8DQZ5_9SPHI</name>
<proteinExistence type="predicted"/>
<dbReference type="Proteomes" id="UP000199643">
    <property type="component" value="Unassembled WGS sequence"/>
</dbReference>
<protein>
    <submittedName>
        <fullName evidence="1">Uncharacterized protein</fullName>
    </submittedName>
</protein>
<dbReference type="AlphaFoldDB" id="A0A1G8DQZ5"/>
<dbReference type="EMBL" id="FNCH01000031">
    <property type="protein sequence ID" value="SDH60097.1"/>
    <property type="molecule type" value="Genomic_DNA"/>
</dbReference>
<sequence length="68" mass="7718">MWFKKAFWKARPAFHFNVSPAVRYSPHASGLPLPSGLDNLRLSINRIRPKQSVVSARAGGERFFGLDY</sequence>
<accession>A0A1G8DQZ5</accession>
<organism evidence="1 2">
    <name type="scientific">Pedobacter terrae</name>
    <dbReference type="NCBI Taxonomy" id="405671"/>
    <lineage>
        <taxon>Bacteria</taxon>
        <taxon>Pseudomonadati</taxon>
        <taxon>Bacteroidota</taxon>
        <taxon>Sphingobacteriia</taxon>
        <taxon>Sphingobacteriales</taxon>
        <taxon>Sphingobacteriaceae</taxon>
        <taxon>Pedobacter</taxon>
    </lineage>
</organism>
<reference evidence="2" key="1">
    <citation type="submission" date="2016-10" db="EMBL/GenBank/DDBJ databases">
        <authorList>
            <person name="Varghese N."/>
            <person name="Submissions S."/>
        </authorList>
    </citation>
    <scope>NUCLEOTIDE SEQUENCE [LARGE SCALE GENOMIC DNA]</scope>
    <source>
        <strain evidence="2">DSM 17933</strain>
    </source>
</reference>
<gene>
    <name evidence="1" type="ORF">SAMN05421827_1317</name>
</gene>
<keyword evidence="2" id="KW-1185">Reference proteome</keyword>
<dbReference type="STRING" id="405671.SAMN05421827_1317"/>
<evidence type="ECO:0000313" key="1">
    <source>
        <dbReference type="EMBL" id="SDH60097.1"/>
    </source>
</evidence>